<accession>A0ACA9KN04</accession>
<name>A0ACA9KN04_9GLOM</name>
<protein>
    <submittedName>
        <fullName evidence="1">30455_t:CDS:1</fullName>
    </submittedName>
</protein>
<sequence length="194" mass="23113">MSKNLLQKRTRTTVSESLKREICEYSQKNPNKKQIDIAKHFNFQNSSLNLDRSTISKILNDKSKWLAVMDNQLNFTIFRRKQVKYPLLNQAMCLWVEQVTTEDMILTELMIKEKFKRHNNLKNFWLHGEAKSAPLSLLSEYRQKLYELIEKYTLNNMFNADETELFFHILPDQTLVSQSKPGFKKLHYDILSLY</sequence>
<comment type="caution">
    <text evidence="1">The sequence shown here is derived from an EMBL/GenBank/DDBJ whole genome shotgun (WGS) entry which is preliminary data.</text>
</comment>
<gene>
    <name evidence="1" type="ORF">RPERSI_LOCUS1072</name>
</gene>
<dbReference type="Proteomes" id="UP000789920">
    <property type="component" value="Unassembled WGS sequence"/>
</dbReference>
<keyword evidence="2" id="KW-1185">Reference proteome</keyword>
<reference evidence="1" key="1">
    <citation type="submission" date="2021-06" db="EMBL/GenBank/DDBJ databases">
        <authorList>
            <person name="Kallberg Y."/>
            <person name="Tangrot J."/>
            <person name="Rosling A."/>
        </authorList>
    </citation>
    <scope>NUCLEOTIDE SEQUENCE</scope>
    <source>
        <strain evidence="1">MA461A</strain>
    </source>
</reference>
<dbReference type="EMBL" id="CAJVQC010000895">
    <property type="protein sequence ID" value="CAG8483267.1"/>
    <property type="molecule type" value="Genomic_DNA"/>
</dbReference>
<evidence type="ECO:0000313" key="1">
    <source>
        <dbReference type="EMBL" id="CAG8483267.1"/>
    </source>
</evidence>
<organism evidence="1 2">
    <name type="scientific">Racocetra persica</name>
    <dbReference type="NCBI Taxonomy" id="160502"/>
    <lineage>
        <taxon>Eukaryota</taxon>
        <taxon>Fungi</taxon>
        <taxon>Fungi incertae sedis</taxon>
        <taxon>Mucoromycota</taxon>
        <taxon>Glomeromycotina</taxon>
        <taxon>Glomeromycetes</taxon>
        <taxon>Diversisporales</taxon>
        <taxon>Gigasporaceae</taxon>
        <taxon>Racocetra</taxon>
    </lineage>
</organism>
<evidence type="ECO:0000313" key="2">
    <source>
        <dbReference type="Proteomes" id="UP000789920"/>
    </source>
</evidence>
<proteinExistence type="predicted"/>